<evidence type="ECO:0000313" key="3">
    <source>
        <dbReference type="EMBL" id="CAG7596319.1"/>
    </source>
</evidence>
<feature type="domain" description="Rhodanese" evidence="2">
    <location>
        <begin position="47"/>
        <end position="137"/>
    </location>
</feature>
<dbReference type="SMART" id="SM00450">
    <property type="entry name" value="RHOD"/>
    <property type="match status" value="1"/>
</dbReference>
<dbReference type="InterPro" id="IPR001763">
    <property type="entry name" value="Rhodanese-like_dom"/>
</dbReference>
<dbReference type="PANTHER" id="PTHR43031:SF18">
    <property type="entry name" value="RHODANESE-RELATED SULFURTRANSFERASES"/>
    <property type="match status" value="1"/>
</dbReference>
<keyword evidence="1" id="KW-0472">Membrane</keyword>
<organism evidence="3 4">
    <name type="scientific">Candidatus Vallotiella hemipterorum</name>
    <dbReference type="NCBI Taxonomy" id="1177213"/>
    <lineage>
        <taxon>Bacteria</taxon>
        <taxon>Pseudomonadati</taxon>
        <taxon>Pseudomonadota</taxon>
        <taxon>Betaproteobacteria</taxon>
        <taxon>Burkholderiales</taxon>
        <taxon>Burkholderiaceae</taxon>
        <taxon>Candidatus Vallotiella</taxon>
    </lineage>
</organism>
<evidence type="ECO:0000256" key="1">
    <source>
        <dbReference type="SAM" id="Phobius"/>
    </source>
</evidence>
<evidence type="ECO:0000259" key="2">
    <source>
        <dbReference type="PROSITE" id="PS50206"/>
    </source>
</evidence>
<dbReference type="PROSITE" id="PS50206">
    <property type="entry name" value="RHODANESE_3"/>
    <property type="match status" value="1"/>
</dbReference>
<reference evidence="3" key="1">
    <citation type="submission" date="2021-06" db="EMBL/GenBank/DDBJ databases">
        <authorList>
            <person name="Szabo G."/>
        </authorList>
    </citation>
    <scope>NUCLEOTIDE SEQUENCE</scope>
    <source>
        <strain evidence="3">MYVALT</strain>
    </source>
</reference>
<dbReference type="Pfam" id="PF00581">
    <property type="entry name" value="Rhodanese"/>
    <property type="match status" value="1"/>
</dbReference>
<dbReference type="CDD" id="cd00158">
    <property type="entry name" value="RHOD"/>
    <property type="match status" value="1"/>
</dbReference>
<evidence type="ECO:0000313" key="4">
    <source>
        <dbReference type="Proteomes" id="UP000693996"/>
    </source>
</evidence>
<sequence>MKFFTEPANIILIATVLISGVLLVWPVWLSLNETNVYTPQEAIQLINRRNAVILDLRYDDEFMRGHLPQARHLLFNELNSKVSQAVKNKKIPVLLVCQNGRYSARARNMLKKAGYLEVFTLQGGIEAWQRSDLPVVK</sequence>
<proteinExistence type="predicted"/>
<dbReference type="PANTHER" id="PTHR43031">
    <property type="entry name" value="FAD-DEPENDENT OXIDOREDUCTASE"/>
    <property type="match status" value="1"/>
</dbReference>
<name>A0A916JT38_9BURK</name>
<dbReference type="KEGG" id="vtr:MYVALT_G_00960"/>
<feature type="transmembrane region" description="Helical" evidence="1">
    <location>
        <begin position="7"/>
        <end position="28"/>
    </location>
</feature>
<dbReference type="AlphaFoldDB" id="A0A916JT38"/>
<protein>
    <submittedName>
        <fullName evidence="3">Rhodanese-like domain-containing protein</fullName>
    </submittedName>
</protein>
<keyword evidence="1" id="KW-0812">Transmembrane</keyword>
<dbReference type="InterPro" id="IPR050229">
    <property type="entry name" value="GlpE_sulfurtransferase"/>
</dbReference>
<keyword evidence="4" id="KW-1185">Reference proteome</keyword>
<dbReference type="Proteomes" id="UP000693996">
    <property type="component" value="Chromosome"/>
</dbReference>
<keyword evidence="1" id="KW-1133">Transmembrane helix</keyword>
<dbReference type="RefSeq" id="WP_216796373.1">
    <property type="nucleotide sequence ID" value="NZ_OU343031.1"/>
</dbReference>
<dbReference type="EMBL" id="OU343031">
    <property type="protein sequence ID" value="CAG7596319.1"/>
    <property type="molecule type" value="Genomic_DNA"/>
</dbReference>
<gene>
    <name evidence="3" type="ORF">MYVALT_G_00960</name>
</gene>
<accession>A0A916JT38</accession>